<feature type="region of interest" description="Disordered" evidence="4">
    <location>
        <begin position="166"/>
        <end position="359"/>
    </location>
</feature>
<sequence>MKAVEKKSEKDLELEAQSLRRIAFLGVAMSTVATFVCIITVPLAYNKMQQMQSAMIDQVDFCKIRSNLFWREVTKTQYMASARGIRVARKAEKRYSTNYDHQRTAYDRFYQTQQQYDSSRDSGYDKSASYGLWNTESPVNYGSSASSSPVYGSNYGTSSGGRGCCGCGQSSPGPPGQPGIDGNPGLDGEAGIPGRDGPDAPRATPAPNFDWCFECPPGQPGRPGIPGRKGSPGRPGGSGLPGEKGTPGLPGPPGPVGPVGLPGNPGIPGAKGVPGKMFEVVGLEGPPGPPGTPGLPGLQGKPGNDGYPGRDGAPGEQGDEGIPGGPGKPGGKGYPGPDGNAGQPGGCDHCPPPRTAPGY</sequence>
<evidence type="ECO:0000259" key="6">
    <source>
        <dbReference type="SMART" id="SM01088"/>
    </source>
</evidence>
<keyword evidence="2" id="KW-0677">Repeat</keyword>
<reference evidence="8" key="1">
    <citation type="submission" date="2010-08" db="EMBL/GenBank/DDBJ databases">
        <authorList>
            <consortium name="Caenorhabditis japonica Sequencing Consortium"/>
            <person name="Wilson R.K."/>
        </authorList>
    </citation>
    <scope>NUCLEOTIDE SEQUENCE [LARGE SCALE GENOMIC DNA]</scope>
    <source>
        <strain evidence="8">DF5081</strain>
    </source>
</reference>
<evidence type="ECO:0000313" key="8">
    <source>
        <dbReference type="Proteomes" id="UP000005237"/>
    </source>
</evidence>
<accession>A0A8R1HYU0</accession>
<dbReference type="EnsemblMetazoa" id="CJA12400.1">
    <property type="protein sequence ID" value="CJA12400.1"/>
    <property type="gene ID" value="WBGene00131604"/>
</dbReference>
<feature type="domain" description="Nematode cuticle collagen N-terminal" evidence="6">
    <location>
        <begin position="21"/>
        <end position="73"/>
    </location>
</feature>
<dbReference type="InterPro" id="IPR002486">
    <property type="entry name" value="Col_cuticle_N"/>
</dbReference>
<name>A0A8R1HYU0_CAEJA</name>
<feature type="compositionally biased region" description="Pro residues" evidence="4">
    <location>
        <begin position="350"/>
        <end position="359"/>
    </location>
</feature>
<dbReference type="PANTHER" id="PTHR24637">
    <property type="entry name" value="COLLAGEN"/>
    <property type="match status" value="1"/>
</dbReference>
<evidence type="ECO:0000256" key="1">
    <source>
        <dbReference type="ARBA" id="ARBA00011518"/>
    </source>
</evidence>
<keyword evidence="5" id="KW-0472">Membrane</keyword>
<keyword evidence="8" id="KW-1185">Reference proteome</keyword>
<protein>
    <submittedName>
        <fullName evidence="7">Col_cuticle_N domain-containing protein</fullName>
    </submittedName>
</protein>
<feature type="compositionally biased region" description="Low complexity" evidence="4">
    <location>
        <begin position="258"/>
        <end position="268"/>
    </location>
</feature>
<reference evidence="7" key="2">
    <citation type="submission" date="2022-06" db="UniProtKB">
        <authorList>
            <consortium name="EnsemblMetazoa"/>
        </authorList>
    </citation>
    <scope>IDENTIFICATION</scope>
    <source>
        <strain evidence="7">DF5081</strain>
    </source>
</reference>
<dbReference type="Pfam" id="PF01484">
    <property type="entry name" value="Col_cuticle_N"/>
    <property type="match status" value="1"/>
</dbReference>
<evidence type="ECO:0000256" key="4">
    <source>
        <dbReference type="SAM" id="MobiDB-lite"/>
    </source>
</evidence>
<dbReference type="PANTHER" id="PTHR24637:SF284">
    <property type="entry name" value="NEMATODE CUTICLE COLLAGEN N-TERMINAL DOMAIN-CONTAINING PROTEIN"/>
    <property type="match status" value="1"/>
</dbReference>
<keyword evidence="3" id="KW-1015">Disulfide bond</keyword>
<feature type="compositionally biased region" description="Gly residues" evidence="4">
    <location>
        <begin position="321"/>
        <end position="336"/>
    </location>
</feature>
<evidence type="ECO:0000313" key="7">
    <source>
        <dbReference type="EnsemblMetazoa" id="CJA12400.1"/>
    </source>
</evidence>
<evidence type="ECO:0000256" key="2">
    <source>
        <dbReference type="ARBA" id="ARBA00022737"/>
    </source>
</evidence>
<evidence type="ECO:0000256" key="5">
    <source>
        <dbReference type="SAM" id="Phobius"/>
    </source>
</evidence>
<proteinExistence type="predicted"/>
<dbReference type="AlphaFoldDB" id="A0A8R1HYU0"/>
<dbReference type="Proteomes" id="UP000005237">
    <property type="component" value="Unassembled WGS sequence"/>
</dbReference>
<evidence type="ECO:0000256" key="3">
    <source>
        <dbReference type="ARBA" id="ARBA00023157"/>
    </source>
</evidence>
<comment type="subunit">
    <text evidence="1">Collagen polypeptide chains are complexed within the cuticle by disulfide bonds and other types of covalent cross-links.</text>
</comment>
<feature type="compositionally biased region" description="Gly residues" evidence="4">
    <location>
        <begin position="233"/>
        <end position="242"/>
    </location>
</feature>
<dbReference type="InterPro" id="IPR008160">
    <property type="entry name" value="Collagen"/>
</dbReference>
<keyword evidence="5" id="KW-1133">Transmembrane helix</keyword>
<dbReference type="SMART" id="SM01088">
    <property type="entry name" value="Col_cuticle_N"/>
    <property type="match status" value="1"/>
</dbReference>
<keyword evidence="5" id="KW-0812">Transmembrane</keyword>
<dbReference type="Pfam" id="PF01391">
    <property type="entry name" value="Collagen"/>
    <property type="match status" value="2"/>
</dbReference>
<feature type="transmembrane region" description="Helical" evidence="5">
    <location>
        <begin position="21"/>
        <end position="45"/>
    </location>
</feature>
<dbReference type="GO" id="GO:0042302">
    <property type="term" value="F:structural constituent of cuticle"/>
    <property type="evidence" value="ECO:0007669"/>
    <property type="project" value="InterPro"/>
</dbReference>
<organism evidence="7 8">
    <name type="scientific">Caenorhabditis japonica</name>
    <dbReference type="NCBI Taxonomy" id="281687"/>
    <lineage>
        <taxon>Eukaryota</taxon>
        <taxon>Metazoa</taxon>
        <taxon>Ecdysozoa</taxon>
        <taxon>Nematoda</taxon>
        <taxon>Chromadorea</taxon>
        <taxon>Rhabditida</taxon>
        <taxon>Rhabditina</taxon>
        <taxon>Rhabditomorpha</taxon>
        <taxon>Rhabditoidea</taxon>
        <taxon>Rhabditidae</taxon>
        <taxon>Peloderinae</taxon>
        <taxon>Caenorhabditis</taxon>
    </lineage>
</organism>